<organism evidence="3 4">
    <name type="scientific">Didymodactylos carnosus</name>
    <dbReference type="NCBI Taxonomy" id="1234261"/>
    <lineage>
        <taxon>Eukaryota</taxon>
        <taxon>Metazoa</taxon>
        <taxon>Spiralia</taxon>
        <taxon>Gnathifera</taxon>
        <taxon>Rotifera</taxon>
        <taxon>Eurotatoria</taxon>
        <taxon>Bdelloidea</taxon>
        <taxon>Philodinida</taxon>
        <taxon>Philodinidae</taxon>
        <taxon>Didymodactylos</taxon>
    </lineage>
</organism>
<evidence type="ECO:0000313" key="2">
    <source>
        <dbReference type="EMBL" id="CAF0877070.1"/>
    </source>
</evidence>
<feature type="region of interest" description="Disordered" evidence="1">
    <location>
        <begin position="111"/>
        <end position="135"/>
    </location>
</feature>
<evidence type="ECO:0000313" key="3">
    <source>
        <dbReference type="EMBL" id="CAF3661355.1"/>
    </source>
</evidence>
<proteinExistence type="predicted"/>
<dbReference type="EMBL" id="CAJNOK010002839">
    <property type="protein sequence ID" value="CAF0877070.1"/>
    <property type="molecule type" value="Genomic_DNA"/>
</dbReference>
<comment type="caution">
    <text evidence="3">The sequence shown here is derived from an EMBL/GenBank/DDBJ whole genome shotgun (WGS) entry which is preliminary data.</text>
</comment>
<accession>A0A8S2HM31</accession>
<evidence type="ECO:0000313" key="4">
    <source>
        <dbReference type="Proteomes" id="UP000682733"/>
    </source>
</evidence>
<reference evidence="3" key="1">
    <citation type="submission" date="2021-02" db="EMBL/GenBank/DDBJ databases">
        <authorList>
            <person name="Nowell W R."/>
        </authorList>
    </citation>
    <scope>NUCLEOTIDE SEQUENCE</scope>
</reference>
<dbReference type="AlphaFoldDB" id="A0A8S2HM31"/>
<dbReference type="EMBL" id="CAJOBA010002840">
    <property type="protein sequence ID" value="CAF3661355.1"/>
    <property type="molecule type" value="Genomic_DNA"/>
</dbReference>
<gene>
    <name evidence="2" type="ORF">OVA965_LOCUS8427</name>
    <name evidence="3" type="ORF">TMI583_LOCUS8423</name>
</gene>
<feature type="compositionally biased region" description="Polar residues" evidence="1">
    <location>
        <begin position="114"/>
        <end position="135"/>
    </location>
</feature>
<dbReference type="Proteomes" id="UP000682733">
    <property type="component" value="Unassembled WGS sequence"/>
</dbReference>
<dbReference type="Proteomes" id="UP000677228">
    <property type="component" value="Unassembled WGS sequence"/>
</dbReference>
<sequence length="135" mass="15534">MEGNYRTSDEVIQNRSIGIHCVPSGTNIDELRQTFQRMYPSIVTAASRLTYKLITSVNVRLDFRSPTEYESCKEIEADRSKFRLDQESMEIEWASLCKTVLQKRRNTMARLKNNHSNTSSTTIQQNRTLPTPTTG</sequence>
<evidence type="ECO:0000256" key="1">
    <source>
        <dbReference type="SAM" id="MobiDB-lite"/>
    </source>
</evidence>
<protein>
    <submittedName>
        <fullName evidence="3">Uncharacterized protein</fullName>
    </submittedName>
</protein>
<name>A0A8S2HM31_9BILA</name>